<evidence type="ECO:0000313" key="3">
    <source>
        <dbReference type="EMBL" id="CUT16952.1"/>
    </source>
</evidence>
<comment type="similarity">
    <text evidence="1">Belongs to the N-Me-Phe pilin family.</text>
</comment>
<reference evidence="4" key="1">
    <citation type="submission" date="2015-11" db="EMBL/GenBank/DDBJ databases">
        <authorList>
            <person name="Seth-Smith H.M.B."/>
        </authorList>
    </citation>
    <scope>NUCLEOTIDE SEQUENCE [LARGE SCALE GENOMIC DNA]</scope>
    <source>
        <strain evidence="4">2013Ark11</strain>
    </source>
</reference>
<dbReference type="RefSeq" id="WP_092342514.1">
    <property type="nucleotide sequence ID" value="NZ_FLSL01000084.1"/>
</dbReference>
<dbReference type="AlphaFoldDB" id="A0A0S4M469"/>
<keyword evidence="2" id="KW-1133">Transmembrane helix</keyword>
<feature type="transmembrane region" description="Helical" evidence="2">
    <location>
        <begin position="16"/>
        <end position="34"/>
    </location>
</feature>
<dbReference type="Proteomes" id="UP000198651">
    <property type="component" value="Chromosome I"/>
</dbReference>
<name>A0A0S4M469_9BURK</name>
<dbReference type="EMBL" id="LN906597">
    <property type="protein sequence ID" value="CUT16952.1"/>
    <property type="molecule type" value="Genomic_DNA"/>
</dbReference>
<evidence type="ECO:0000256" key="2">
    <source>
        <dbReference type="SAM" id="Phobius"/>
    </source>
</evidence>
<accession>A0A0S4M469</accession>
<keyword evidence="4" id="KW-1185">Reference proteome</keyword>
<keyword evidence="2" id="KW-0472">Membrane</keyword>
<dbReference type="OrthoDB" id="9861463at2"/>
<protein>
    <submittedName>
        <fullName evidence="3">Putative membrane protein</fullName>
    </submittedName>
</protein>
<evidence type="ECO:0000256" key="1">
    <source>
        <dbReference type="ARBA" id="ARBA00005233"/>
    </source>
</evidence>
<dbReference type="PROSITE" id="PS51257">
    <property type="entry name" value="PROKAR_LIPOPROTEIN"/>
    <property type="match status" value="1"/>
</dbReference>
<dbReference type="Gene3D" id="3.30.700.10">
    <property type="entry name" value="Glycoprotein, Type 4 Pilin"/>
    <property type="match status" value="1"/>
</dbReference>
<dbReference type="GO" id="GO:0009289">
    <property type="term" value="C:pilus"/>
    <property type="evidence" value="ECO:0007669"/>
    <property type="project" value="InterPro"/>
</dbReference>
<dbReference type="SUPFAM" id="SSF54523">
    <property type="entry name" value="Pili subunits"/>
    <property type="match status" value="1"/>
</dbReference>
<dbReference type="InterPro" id="IPR001082">
    <property type="entry name" value="Pilin"/>
</dbReference>
<dbReference type="GO" id="GO:0007155">
    <property type="term" value="P:cell adhesion"/>
    <property type="evidence" value="ECO:0007669"/>
    <property type="project" value="InterPro"/>
</dbReference>
<dbReference type="InterPro" id="IPR045584">
    <property type="entry name" value="Pilin-like"/>
</dbReference>
<gene>
    <name evidence="3" type="ORF">Ark11_0092</name>
</gene>
<dbReference type="STRING" id="1561003.Ark11_0092"/>
<organism evidence="3 4">
    <name type="scientific">Candidatus Ichthyocystis hellenicum</name>
    <dbReference type="NCBI Taxonomy" id="1561003"/>
    <lineage>
        <taxon>Bacteria</taxon>
        <taxon>Pseudomonadati</taxon>
        <taxon>Pseudomonadota</taxon>
        <taxon>Betaproteobacteria</taxon>
        <taxon>Burkholderiales</taxon>
        <taxon>Candidatus Ichthyocystis</taxon>
    </lineage>
</organism>
<keyword evidence="2" id="KW-0812">Transmembrane</keyword>
<evidence type="ECO:0000313" key="4">
    <source>
        <dbReference type="Proteomes" id="UP000198651"/>
    </source>
</evidence>
<proteinExistence type="inferred from homology"/>
<sequence>MISGLKLTWGISKVEVVAVIVIILGCWFIFSPIYQRHLVIRDFQSAINELSFLKAKTSKFVSNHASCPDEIGNSFPGSRLISAYSLVVAPVGFSHGCLIRARFGSLSHKLLRSHFIELSGAQTSGGLLTWSCNTTFDGLFLPVECGRVPLIAFP</sequence>
<dbReference type="Pfam" id="PF00114">
    <property type="entry name" value="Pilin"/>
    <property type="match status" value="1"/>
</dbReference>